<protein>
    <submittedName>
        <fullName evidence="1">Uncharacterized protein</fullName>
    </submittedName>
</protein>
<evidence type="ECO:0000313" key="2">
    <source>
        <dbReference type="Proteomes" id="UP000219338"/>
    </source>
</evidence>
<accession>A0A284RU09</accession>
<organism evidence="1 2">
    <name type="scientific">Armillaria ostoyae</name>
    <name type="common">Armillaria root rot fungus</name>
    <dbReference type="NCBI Taxonomy" id="47428"/>
    <lineage>
        <taxon>Eukaryota</taxon>
        <taxon>Fungi</taxon>
        <taxon>Dikarya</taxon>
        <taxon>Basidiomycota</taxon>
        <taxon>Agaricomycotina</taxon>
        <taxon>Agaricomycetes</taxon>
        <taxon>Agaricomycetidae</taxon>
        <taxon>Agaricales</taxon>
        <taxon>Marasmiineae</taxon>
        <taxon>Physalacriaceae</taxon>
        <taxon>Armillaria</taxon>
    </lineage>
</organism>
<sequence>MMTYLLGHLRETSWTHLASLRVIAEAQSFVSRQRCARRSEFRKKYTYNHAIIYGSRKPTSQNTRFSDQGHIRFHNPISTDFAHKIDAGLLRFRECPSVYERPGRLASLDHFPLLMAPEYGGRLVHTTRFPGLIYSVEVIYIDTSVPSYNSESLPFDDADHLHFI</sequence>
<dbReference type="AlphaFoldDB" id="A0A284RU09"/>
<gene>
    <name evidence="1" type="ORF">ARMOST_15677</name>
</gene>
<dbReference type="EMBL" id="FUEG01000016">
    <property type="protein sequence ID" value="SJL12254.1"/>
    <property type="molecule type" value="Genomic_DNA"/>
</dbReference>
<reference evidence="2" key="1">
    <citation type="journal article" date="2017" name="Nat. Ecol. Evol.">
        <title>Genome expansion and lineage-specific genetic innovations in the forest pathogenic fungi Armillaria.</title>
        <authorList>
            <person name="Sipos G."/>
            <person name="Prasanna A.N."/>
            <person name="Walter M.C."/>
            <person name="O'Connor E."/>
            <person name="Balint B."/>
            <person name="Krizsan K."/>
            <person name="Kiss B."/>
            <person name="Hess J."/>
            <person name="Varga T."/>
            <person name="Slot J."/>
            <person name="Riley R."/>
            <person name="Boka B."/>
            <person name="Rigling D."/>
            <person name="Barry K."/>
            <person name="Lee J."/>
            <person name="Mihaltcheva S."/>
            <person name="LaButti K."/>
            <person name="Lipzen A."/>
            <person name="Waldron R."/>
            <person name="Moloney N.M."/>
            <person name="Sperisen C."/>
            <person name="Kredics L."/>
            <person name="Vagvoelgyi C."/>
            <person name="Patrignani A."/>
            <person name="Fitzpatrick D."/>
            <person name="Nagy I."/>
            <person name="Doyle S."/>
            <person name="Anderson J.B."/>
            <person name="Grigoriev I.V."/>
            <person name="Gueldener U."/>
            <person name="Muensterkoetter M."/>
            <person name="Nagy L.G."/>
        </authorList>
    </citation>
    <scope>NUCLEOTIDE SEQUENCE [LARGE SCALE GENOMIC DNA]</scope>
    <source>
        <strain evidence="2">C18/9</strain>
    </source>
</reference>
<evidence type="ECO:0000313" key="1">
    <source>
        <dbReference type="EMBL" id="SJL12254.1"/>
    </source>
</evidence>
<proteinExistence type="predicted"/>
<name>A0A284RU09_ARMOS</name>
<dbReference type="Proteomes" id="UP000219338">
    <property type="component" value="Unassembled WGS sequence"/>
</dbReference>
<keyword evidence="2" id="KW-1185">Reference proteome</keyword>